<proteinExistence type="inferred from homology"/>
<dbReference type="PROSITE" id="PS00630">
    <property type="entry name" value="IMP_2"/>
    <property type="match status" value="1"/>
</dbReference>
<dbReference type="GO" id="GO:0008934">
    <property type="term" value="F:inositol monophosphate 1-phosphatase activity"/>
    <property type="evidence" value="ECO:0007669"/>
    <property type="project" value="InterPro"/>
</dbReference>
<dbReference type="eggNOG" id="KOG2951">
    <property type="taxonomic scope" value="Eukaryota"/>
</dbReference>
<evidence type="ECO:0000256" key="4">
    <source>
        <dbReference type="ARBA" id="ARBA00022801"/>
    </source>
</evidence>
<keyword evidence="7" id="KW-1133">Transmembrane helix</keyword>
<dbReference type="STRING" id="3075.A0A087STR7"/>
<dbReference type="PANTHER" id="PTHR20854">
    <property type="entry name" value="INOSITOL MONOPHOSPHATASE"/>
    <property type="match status" value="1"/>
</dbReference>
<dbReference type="PRINTS" id="PR00377">
    <property type="entry name" value="IMPHPHTASES"/>
</dbReference>
<keyword evidence="7" id="KW-0472">Membrane</keyword>
<dbReference type="SUPFAM" id="SSF56655">
    <property type="entry name" value="Carbohydrate phosphatase"/>
    <property type="match status" value="1"/>
</dbReference>
<reference evidence="8 9" key="1">
    <citation type="journal article" date="2014" name="BMC Genomics">
        <title>Oil accumulation mechanisms of the oleaginous microalga Chlorella protothecoides revealed through its genome, transcriptomes, and proteomes.</title>
        <authorList>
            <person name="Gao C."/>
            <person name="Wang Y."/>
            <person name="Shen Y."/>
            <person name="Yan D."/>
            <person name="He X."/>
            <person name="Dai J."/>
            <person name="Wu Q."/>
        </authorList>
    </citation>
    <scope>NUCLEOTIDE SEQUENCE [LARGE SCALE GENOMIC DNA]</scope>
    <source>
        <strain evidence="8 9">0710</strain>
    </source>
</reference>
<dbReference type="PANTHER" id="PTHR20854:SF17">
    <property type="entry name" value="PHOSPHATASE IMPL1, CHLOROPLASTIC"/>
    <property type="match status" value="1"/>
</dbReference>
<dbReference type="GO" id="GO:0006020">
    <property type="term" value="P:inositol metabolic process"/>
    <property type="evidence" value="ECO:0007669"/>
    <property type="project" value="TreeGrafter"/>
</dbReference>
<dbReference type="Gene3D" id="3.30.540.10">
    <property type="entry name" value="Fructose-1,6-Bisphosphatase, subunit A, domain 1"/>
    <property type="match status" value="1"/>
</dbReference>
<dbReference type="GO" id="GO:0007165">
    <property type="term" value="P:signal transduction"/>
    <property type="evidence" value="ECO:0007669"/>
    <property type="project" value="TreeGrafter"/>
</dbReference>
<dbReference type="FunFam" id="3.30.540.10:FF:000003">
    <property type="entry name" value="Inositol-1-monophosphatase"/>
    <property type="match status" value="1"/>
</dbReference>
<evidence type="ECO:0000256" key="6">
    <source>
        <dbReference type="PIRSR" id="PIRSR600760-2"/>
    </source>
</evidence>
<dbReference type="AlphaFoldDB" id="A0A087STR7"/>
<keyword evidence="4" id="KW-0378">Hydrolase</keyword>
<sequence length="467" mass="49261">MDTSGLRLESVTIDEALHHGVGEFGHGQRLQLSVVGAAWFCAVFQAFIGIFNSLSPFTPGALACTAPDDAACQAALASSPPDPCSLAPEQWYWTRPSASPLSDFDLACRPAFLQRGLLPGAFFLGAALGACALALLAPATPRRRLLFSANLACAGAALAAELAGALLALAAVALWSLTLESPTWLLLRGRKVVLANADKPRIIKHKGTTDLVTDTDSASEEAVLQAITRAYPDHGILGEEGGVMGDVTSDYLWCVDPLDGTTNFAHGYPSFAVSVGVLRHAVPVAGVVIEFTGGPGGWITRTYEAARDMGATCDGRPISVSRVKVLEQSLLVTGFGYDHDECWAANMDLFRALTDVTQGVRREGAAAVDLCHLAAGLVDGYWEFRLKPWDMAAGLLIAEEAGATATTMGNGALSVFDRSLLVTNGFVHEQLLALTDPKVSALLEAGVDLSQWFVPEGFKLHTGARLA</sequence>
<gene>
    <name evidence="8" type="ORF">F751_5477</name>
</gene>
<organism evidence="8 9">
    <name type="scientific">Auxenochlorella protothecoides</name>
    <name type="common">Green microalga</name>
    <name type="synonym">Chlorella protothecoides</name>
    <dbReference type="NCBI Taxonomy" id="3075"/>
    <lineage>
        <taxon>Eukaryota</taxon>
        <taxon>Viridiplantae</taxon>
        <taxon>Chlorophyta</taxon>
        <taxon>core chlorophytes</taxon>
        <taxon>Trebouxiophyceae</taxon>
        <taxon>Chlorellales</taxon>
        <taxon>Chlorellaceae</taxon>
        <taxon>Auxenochlorella</taxon>
    </lineage>
</organism>
<keyword evidence="5 6" id="KW-0460">Magnesium</keyword>
<dbReference type="OrthoDB" id="10254945at2759"/>
<evidence type="ECO:0000313" key="9">
    <source>
        <dbReference type="Proteomes" id="UP000028924"/>
    </source>
</evidence>
<comment type="cofactor">
    <cofactor evidence="1 6">
        <name>Mg(2+)</name>
        <dbReference type="ChEBI" id="CHEBI:18420"/>
    </cofactor>
</comment>
<evidence type="ECO:0000256" key="3">
    <source>
        <dbReference type="ARBA" id="ARBA00022723"/>
    </source>
</evidence>
<accession>A0A087STR7</accession>
<comment type="similarity">
    <text evidence="2">Belongs to the inositol monophosphatase superfamily.</text>
</comment>
<dbReference type="InterPro" id="IPR020583">
    <property type="entry name" value="Inositol_monoP_metal-BS"/>
</dbReference>
<evidence type="ECO:0000313" key="8">
    <source>
        <dbReference type="EMBL" id="KFM29121.1"/>
    </source>
</evidence>
<protein>
    <submittedName>
        <fullName evidence="8">Phosphatase IMPL1, chloroplastic</fullName>
    </submittedName>
</protein>
<feature type="binding site" evidence="6">
    <location>
        <position position="259"/>
    </location>
    <ligand>
        <name>Mg(2+)</name>
        <dbReference type="ChEBI" id="CHEBI:18420"/>
        <label>1</label>
        <note>catalytic</note>
    </ligand>
</feature>
<keyword evidence="7" id="KW-0812">Transmembrane</keyword>
<dbReference type="InterPro" id="IPR020550">
    <property type="entry name" value="Inositol_monophosphatase_CS"/>
</dbReference>
<feature type="transmembrane region" description="Helical" evidence="7">
    <location>
        <begin position="32"/>
        <end position="51"/>
    </location>
</feature>
<dbReference type="eggNOG" id="KOG0255">
    <property type="taxonomic scope" value="Eukaryota"/>
</dbReference>
<dbReference type="InterPro" id="IPR033942">
    <property type="entry name" value="IMPase"/>
</dbReference>
<evidence type="ECO:0000256" key="7">
    <source>
        <dbReference type="SAM" id="Phobius"/>
    </source>
</evidence>
<name>A0A087STR7_AUXPR</name>
<evidence type="ECO:0000256" key="1">
    <source>
        <dbReference type="ARBA" id="ARBA00001946"/>
    </source>
</evidence>
<dbReference type="EMBL" id="KL662187">
    <property type="protein sequence ID" value="KFM29121.1"/>
    <property type="molecule type" value="Genomic_DNA"/>
</dbReference>
<dbReference type="CDD" id="cd01639">
    <property type="entry name" value="IMPase"/>
    <property type="match status" value="1"/>
</dbReference>
<evidence type="ECO:0000256" key="2">
    <source>
        <dbReference type="ARBA" id="ARBA00009759"/>
    </source>
</evidence>
<feature type="transmembrane region" description="Helical" evidence="7">
    <location>
        <begin position="120"/>
        <end position="139"/>
    </location>
</feature>
<dbReference type="Proteomes" id="UP000028924">
    <property type="component" value="Unassembled WGS sequence"/>
</dbReference>
<feature type="binding site" evidence="6">
    <location>
        <position position="256"/>
    </location>
    <ligand>
        <name>Mg(2+)</name>
        <dbReference type="ChEBI" id="CHEBI:18420"/>
        <label>1</label>
        <note>catalytic</note>
    </ligand>
</feature>
<dbReference type="InterPro" id="IPR000760">
    <property type="entry name" value="Inositol_monophosphatase-like"/>
</dbReference>
<keyword evidence="9" id="KW-1185">Reference proteome</keyword>
<dbReference type="GO" id="GO:0046854">
    <property type="term" value="P:phosphatidylinositol phosphate biosynthetic process"/>
    <property type="evidence" value="ECO:0007669"/>
    <property type="project" value="InterPro"/>
</dbReference>
<dbReference type="GO" id="GO:0046872">
    <property type="term" value="F:metal ion binding"/>
    <property type="evidence" value="ECO:0007669"/>
    <property type="project" value="UniProtKB-KW"/>
</dbReference>
<feature type="binding site" evidence="6">
    <location>
        <position position="390"/>
    </location>
    <ligand>
        <name>Mg(2+)</name>
        <dbReference type="ChEBI" id="CHEBI:18420"/>
        <label>1</label>
        <note>catalytic</note>
    </ligand>
</feature>
<dbReference type="RefSeq" id="XP_011402174.1">
    <property type="nucleotide sequence ID" value="XM_011403872.1"/>
</dbReference>
<keyword evidence="3 6" id="KW-0479">Metal-binding</keyword>
<feature type="transmembrane region" description="Helical" evidence="7">
    <location>
        <begin position="151"/>
        <end position="177"/>
    </location>
</feature>
<dbReference type="GeneID" id="23616868"/>
<dbReference type="Gene3D" id="3.40.190.80">
    <property type="match status" value="1"/>
</dbReference>
<feature type="binding site" evidence="6">
    <location>
        <position position="239"/>
    </location>
    <ligand>
        <name>Mg(2+)</name>
        <dbReference type="ChEBI" id="CHEBI:18420"/>
        <label>1</label>
        <note>catalytic</note>
    </ligand>
</feature>
<evidence type="ECO:0000256" key="5">
    <source>
        <dbReference type="ARBA" id="ARBA00022842"/>
    </source>
</evidence>
<dbReference type="Pfam" id="PF00459">
    <property type="entry name" value="Inositol_P"/>
    <property type="match status" value="1"/>
</dbReference>
<feature type="binding site" evidence="6">
    <location>
        <position position="258"/>
    </location>
    <ligand>
        <name>Mg(2+)</name>
        <dbReference type="ChEBI" id="CHEBI:18420"/>
        <label>1</label>
        <note>catalytic</note>
    </ligand>
</feature>
<dbReference type="PROSITE" id="PS00629">
    <property type="entry name" value="IMP_1"/>
    <property type="match status" value="1"/>
</dbReference>
<dbReference type="KEGG" id="apro:F751_5477"/>